<proteinExistence type="predicted"/>
<dbReference type="CDD" id="cd00093">
    <property type="entry name" value="HTH_XRE"/>
    <property type="match status" value="1"/>
</dbReference>
<accession>A0A9W6VAK4</accession>
<dbReference type="InterPro" id="IPR001387">
    <property type="entry name" value="Cro/C1-type_HTH"/>
</dbReference>
<dbReference type="Pfam" id="PF01381">
    <property type="entry name" value="HTH_3"/>
    <property type="match status" value="1"/>
</dbReference>
<reference evidence="2" key="1">
    <citation type="submission" date="2023-03" db="EMBL/GenBank/DDBJ databases">
        <title>Amycolatopsis taiwanensis NBRC 103393.</title>
        <authorList>
            <person name="Ichikawa N."/>
            <person name="Sato H."/>
            <person name="Tonouchi N."/>
        </authorList>
    </citation>
    <scope>NUCLEOTIDE SEQUENCE</scope>
    <source>
        <strain evidence="2">NBRC 103393</strain>
    </source>
</reference>
<dbReference type="AlphaFoldDB" id="A0A9W6VAK4"/>
<comment type="caution">
    <text evidence="2">The sequence shown here is derived from an EMBL/GenBank/DDBJ whole genome shotgun (WGS) entry which is preliminary data.</text>
</comment>
<name>A0A9W6VAK4_9PSEU</name>
<keyword evidence="3" id="KW-1185">Reference proteome</keyword>
<gene>
    <name evidence="2" type="ORF">Atai01_04970</name>
</gene>
<protein>
    <submittedName>
        <fullName evidence="2">Transcriptional regulator</fullName>
    </submittedName>
</protein>
<dbReference type="InterPro" id="IPR010982">
    <property type="entry name" value="Lambda_DNA-bd_dom_sf"/>
</dbReference>
<feature type="domain" description="HTH cro/C1-type" evidence="1">
    <location>
        <begin position="10"/>
        <end position="63"/>
    </location>
</feature>
<evidence type="ECO:0000313" key="2">
    <source>
        <dbReference type="EMBL" id="GLY63878.1"/>
    </source>
</evidence>
<evidence type="ECO:0000259" key="1">
    <source>
        <dbReference type="PROSITE" id="PS50943"/>
    </source>
</evidence>
<dbReference type="GO" id="GO:0003677">
    <property type="term" value="F:DNA binding"/>
    <property type="evidence" value="ECO:0007669"/>
    <property type="project" value="InterPro"/>
</dbReference>
<dbReference type="PROSITE" id="PS50943">
    <property type="entry name" value="HTH_CROC1"/>
    <property type="match status" value="1"/>
</dbReference>
<dbReference type="SMART" id="SM00530">
    <property type="entry name" value="HTH_XRE"/>
    <property type="match status" value="1"/>
</dbReference>
<dbReference type="Gene3D" id="1.10.260.40">
    <property type="entry name" value="lambda repressor-like DNA-binding domains"/>
    <property type="match status" value="1"/>
</dbReference>
<dbReference type="Proteomes" id="UP001165136">
    <property type="component" value="Unassembled WGS sequence"/>
</dbReference>
<sequence>MDAGKLYAALDAEREANGLSWRQLAAESGVSTSLVSRMGNGHRPDLDGFIALVQWLGMPAETFMIWPEEKRPKRRKLSLEAQIAPLLRAQDELAEDDRQHLIDMVNMTIRHFRAKKKGR</sequence>
<evidence type="ECO:0000313" key="3">
    <source>
        <dbReference type="Proteomes" id="UP001165136"/>
    </source>
</evidence>
<dbReference type="EMBL" id="BSTI01000001">
    <property type="protein sequence ID" value="GLY63878.1"/>
    <property type="molecule type" value="Genomic_DNA"/>
</dbReference>
<dbReference type="SUPFAM" id="SSF47413">
    <property type="entry name" value="lambda repressor-like DNA-binding domains"/>
    <property type="match status" value="1"/>
</dbReference>
<organism evidence="2 3">
    <name type="scientific">Amycolatopsis taiwanensis</name>
    <dbReference type="NCBI Taxonomy" id="342230"/>
    <lineage>
        <taxon>Bacteria</taxon>
        <taxon>Bacillati</taxon>
        <taxon>Actinomycetota</taxon>
        <taxon>Actinomycetes</taxon>
        <taxon>Pseudonocardiales</taxon>
        <taxon>Pseudonocardiaceae</taxon>
        <taxon>Amycolatopsis</taxon>
    </lineage>
</organism>